<evidence type="ECO:0008006" key="2">
    <source>
        <dbReference type="Google" id="ProtNLM"/>
    </source>
</evidence>
<comment type="caution">
    <text evidence="1">The sequence shown here is derived from an EMBL/GenBank/DDBJ whole genome shotgun (WGS) entry which is preliminary data.</text>
</comment>
<reference evidence="1" key="1">
    <citation type="submission" date="2019-08" db="EMBL/GenBank/DDBJ databases">
        <authorList>
            <person name="Kucharzyk K."/>
            <person name="Murdoch R.W."/>
            <person name="Higgins S."/>
            <person name="Loffler F."/>
        </authorList>
    </citation>
    <scope>NUCLEOTIDE SEQUENCE</scope>
</reference>
<name>A0A645JG08_9ZZZZ</name>
<accession>A0A645JG08</accession>
<protein>
    <recommendedName>
        <fullName evidence="2">GIY-YIG domain-containing protein</fullName>
    </recommendedName>
</protein>
<dbReference type="AlphaFoldDB" id="A0A645JG08"/>
<gene>
    <name evidence="1" type="ORF">SDC9_206238</name>
</gene>
<sequence>MASLKMGGPFKFTRGECNARIEKISPGNYALGKIHPTKKNFIVQYVGRADIDLNDRIKEHLAEGYSHFKYSYANTPKEAFAKECTNYHDFGEDKKLHNKAHPSKPVEDNCKCPVCNC</sequence>
<evidence type="ECO:0000313" key="1">
    <source>
        <dbReference type="EMBL" id="MPN58533.1"/>
    </source>
</evidence>
<proteinExistence type="predicted"/>
<organism evidence="1">
    <name type="scientific">bioreactor metagenome</name>
    <dbReference type="NCBI Taxonomy" id="1076179"/>
    <lineage>
        <taxon>unclassified sequences</taxon>
        <taxon>metagenomes</taxon>
        <taxon>ecological metagenomes</taxon>
    </lineage>
</organism>
<dbReference type="EMBL" id="VSSQ01131331">
    <property type="protein sequence ID" value="MPN58533.1"/>
    <property type="molecule type" value="Genomic_DNA"/>
</dbReference>